<proteinExistence type="predicted"/>
<dbReference type="PANTHER" id="PTHR11748:SF103">
    <property type="entry name" value="GLYCOLATE OXIDASE SUBUNIT GLCE"/>
    <property type="match status" value="1"/>
</dbReference>
<dbReference type="GeneID" id="301682049"/>
<dbReference type="InterPro" id="IPR036318">
    <property type="entry name" value="FAD-bd_PCMH-like_sf"/>
</dbReference>
<name>A0A5M3T525_LIMPL</name>
<protein>
    <submittedName>
        <fullName evidence="4">Glycolate oxidase subunit</fullName>
    </submittedName>
</protein>
<dbReference type="SUPFAM" id="SSF56176">
    <property type="entry name" value="FAD-binding/transporter-associated domain-like"/>
    <property type="match status" value="1"/>
</dbReference>
<dbReference type="Proteomes" id="UP000326169">
    <property type="component" value="Unassembled WGS sequence"/>
</dbReference>
<evidence type="ECO:0000256" key="1">
    <source>
        <dbReference type="ARBA" id="ARBA00022630"/>
    </source>
</evidence>
<dbReference type="InterPro" id="IPR016164">
    <property type="entry name" value="FAD-linked_Oxase-like_C"/>
</dbReference>
<keyword evidence="5" id="KW-1185">Reference proteome</keyword>
<comment type="caution">
    <text evidence="4">The sequence shown here is derived from an EMBL/GenBank/DDBJ whole genome shotgun (WGS) entry which is preliminary data.</text>
</comment>
<keyword evidence="1" id="KW-0285">Flavoprotein</keyword>
<reference evidence="4 5" key="1">
    <citation type="journal article" date="2019" name="J Genomics">
        <title>The Draft Genome of a Hydrogen-producing Cyanobacterium, Arthrospira platensis NIES-46.</title>
        <authorList>
            <person name="Suzuki S."/>
            <person name="Yamaguchi H."/>
            <person name="Kawachi M."/>
        </authorList>
    </citation>
    <scope>NUCLEOTIDE SEQUENCE [LARGE SCALE GENOMIC DNA]</scope>
    <source>
        <strain evidence="4 5">NIES-46</strain>
    </source>
</reference>
<feature type="domain" description="FAD-binding PCMH-type" evidence="3">
    <location>
        <begin position="48"/>
        <end position="228"/>
    </location>
</feature>
<dbReference type="RefSeq" id="WP_014277452.1">
    <property type="nucleotide sequence ID" value="NZ_BIMW01000061.1"/>
</dbReference>
<dbReference type="SUPFAM" id="SSF55103">
    <property type="entry name" value="FAD-linked oxidases, C-terminal domain"/>
    <property type="match status" value="1"/>
</dbReference>
<organism evidence="4 5">
    <name type="scientific">Limnospira platensis NIES-46</name>
    <dbReference type="NCBI Taxonomy" id="1236695"/>
    <lineage>
        <taxon>Bacteria</taxon>
        <taxon>Bacillati</taxon>
        <taxon>Cyanobacteriota</taxon>
        <taxon>Cyanophyceae</taxon>
        <taxon>Oscillatoriophycideae</taxon>
        <taxon>Oscillatoriales</taxon>
        <taxon>Sirenicapillariaceae</taxon>
        <taxon>Limnospira</taxon>
    </lineage>
</organism>
<dbReference type="InterPro" id="IPR016171">
    <property type="entry name" value="Vanillyl_alc_oxidase_C-sub2"/>
</dbReference>
<dbReference type="PANTHER" id="PTHR11748">
    <property type="entry name" value="D-LACTATE DEHYDROGENASE"/>
    <property type="match status" value="1"/>
</dbReference>
<evidence type="ECO:0000256" key="2">
    <source>
        <dbReference type="ARBA" id="ARBA00022827"/>
    </source>
</evidence>
<dbReference type="Gene3D" id="3.30.465.10">
    <property type="match status" value="1"/>
</dbReference>
<dbReference type="InterPro" id="IPR006094">
    <property type="entry name" value="Oxid_FAD_bind_N"/>
</dbReference>
<sequence>MSIASQELSQTSKPLNLEEIATVAANSNLCTWDDLDQSVRANLEAAIAPGSAIQCVLYPPTQEELAAITAYAAQHQLGILPFGKGSKITWGNPVKNPSIAISTQNMNRLVEHAVGDLTVTVEAGMGYGELQQILAKQGQFLAFDPCYQDDATIGGIIATGDSGSLRHRYRGIRDLLLGISFVRSDGKIAKAGGRVVKNVAGYDLMKLLTGSVGTLGIITQVTLRLYPCLEASNTVLLTGDSDAIATGFKTILASALTPVAMDLMSPQLVDRLSGVESMGLAVRFQSIRESVELQSDRLVELANQLHLNSTIIRENDGDFWQQLKQHIWQGSHSDRIICKVGITPTEAATTLAKCQTPAVIHGSSGLGFIRFDQTQPDRLQNLRQWCNNQGGFLSVLEAPLAIKQQIEVWGYRGNALDLMAKIKQQFDPQNILNYQRFIAGL</sequence>
<gene>
    <name evidence="4" type="primary">glcE</name>
    <name evidence="4" type="ORF">NIES46_11470</name>
</gene>
<dbReference type="InterPro" id="IPR016166">
    <property type="entry name" value="FAD-bd_PCMH"/>
</dbReference>
<accession>A0A5M3T525</accession>
<keyword evidence="2" id="KW-0274">FAD</keyword>
<evidence type="ECO:0000313" key="4">
    <source>
        <dbReference type="EMBL" id="GCE93098.1"/>
    </source>
</evidence>
<dbReference type="Gene3D" id="1.10.45.10">
    <property type="entry name" value="Vanillyl-alcohol Oxidase, Chain A, domain 4"/>
    <property type="match status" value="1"/>
</dbReference>
<dbReference type="Pfam" id="PF01565">
    <property type="entry name" value="FAD_binding_4"/>
    <property type="match status" value="1"/>
</dbReference>
<dbReference type="InterPro" id="IPR016169">
    <property type="entry name" value="FAD-bd_PCMH_sub2"/>
</dbReference>
<evidence type="ECO:0000313" key="5">
    <source>
        <dbReference type="Proteomes" id="UP000326169"/>
    </source>
</evidence>
<dbReference type="EMBL" id="BIMW01000061">
    <property type="protein sequence ID" value="GCE93098.1"/>
    <property type="molecule type" value="Genomic_DNA"/>
</dbReference>
<dbReference type="PROSITE" id="PS51387">
    <property type="entry name" value="FAD_PCMH"/>
    <property type="match status" value="1"/>
</dbReference>
<evidence type="ECO:0000259" key="3">
    <source>
        <dbReference type="PROSITE" id="PS51387"/>
    </source>
</evidence>